<keyword evidence="2 4" id="KW-0413">Isomerase</keyword>
<evidence type="ECO:0000256" key="1">
    <source>
        <dbReference type="ARBA" id="ARBA00008754"/>
    </source>
</evidence>
<keyword evidence="5" id="KW-1185">Reference proteome</keyword>
<dbReference type="Gene3D" id="3.40.1400.10">
    <property type="entry name" value="Sugar-phosphate isomerase, RpiB/LacA/LacB"/>
    <property type="match status" value="1"/>
</dbReference>
<feature type="active site" description="Proton acceptor" evidence="3">
    <location>
        <position position="65"/>
    </location>
</feature>
<dbReference type="NCBIfam" id="NF004051">
    <property type="entry name" value="PRK05571.1"/>
    <property type="match status" value="1"/>
</dbReference>
<dbReference type="NCBIfam" id="TIGR00689">
    <property type="entry name" value="rpiB_lacA_lacB"/>
    <property type="match status" value="1"/>
</dbReference>
<evidence type="ECO:0000256" key="3">
    <source>
        <dbReference type="PIRSR" id="PIRSR005384-1"/>
    </source>
</evidence>
<accession>A0A223AQQ4</accession>
<dbReference type="GO" id="GO:0005975">
    <property type="term" value="P:carbohydrate metabolic process"/>
    <property type="evidence" value="ECO:0007669"/>
    <property type="project" value="InterPro"/>
</dbReference>
<dbReference type="PIRSF" id="PIRSF005384">
    <property type="entry name" value="RpiB_LacA_B"/>
    <property type="match status" value="1"/>
</dbReference>
<dbReference type="OrthoDB" id="1778624at2"/>
<dbReference type="InterPro" id="IPR036569">
    <property type="entry name" value="RpiB_LacA_LacB_sf"/>
</dbReference>
<dbReference type="PANTHER" id="PTHR30345">
    <property type="entry name" value="RIBOSE-5-PHOSPHATE ISOMERASE B"/>
    <property type="match status" value="1"/>
</dbReference>
<comment type="similarity">
    <text evidence="1">Belongs to the LacAB/RpiB family.</text>
</comment>
<dbReference type="SUPFAM" id="SSF89623">
    <property type="entry name" value="Ribose/Galactose isomerase RpiB/AlsB"/>
    <property type="match status" value="1"/>
</dbReference>
<dbReference type="PANTHER" id="PTHR30345:SF0">
    <property type="entry name" value="DNA DAMAGE-REPAIR_TOLERATION PROTEIN DRT102"/>
    <property type="match status" value="1"/>
</dbReference>
<organism evidence="4 5">
    <name type="scientific">Mogibacterium pumilum</name>
    <dbReference type="NCBI Taxonomy" id="86332"/>
    <lineage>
        <taxon>Bacteria</taxon>
        <taxon>Bacillati</taxon>
        <taxon>Bacillota</taxon>
        <taxon>Clostridia</taxon>
        <taxon>Peptostreptococcales</taxon>
        <taxon>Anaerovoracaceae</taxon>
        <taxon>Mogibacterium</taxon>
    </lineage>
</organism>
<dbReference type="InterPro" id="IPR004785">
    <property type="entry name" value="RpiB"/>
</dbReference>
<dbReference type="RefSeq" id="WP_094233479.1">
    <property type="nucleotide sequence ID" value="NZ_CP016199.1"/>
</dbReference>
<protein>
    <submittedName>
        <fullName evidence="4">Ribose 5-phosphate isomerase B</fullName>
    </submittedName>
</protein>
<name>A0A223AQQ4_9FIRM</name>
<feature type="active site" description="Proton donor" evidence="3">
    <location>
        <position position="98"/>
    </location>
</feature>
<dbReference type="AlphaFoldDB" id="A0A223AQQ4"/>
<dbReference type="GO" id="GO:0016861">
    <property type="term" value="F:intramolecular oxidoreductase activity, interconverting aldoses and ketoses"/>
    <property type="evidence" value="ECO:0007669"/>
    <property type="project" value="UniProtKB-ARBA"/>
</dbReference>
<sequence>MKIAIGCDHAGYPLKVAVEDKLLQEGHGIIDVGTESTEPVDYPIYGKSVGNAVANGLADRGIVICGSGIGISIAANKVKGVRCALCTSVEMAEMSRRHNDANVLAMGARMIEQDLAFEIVDKWLTTDFEGGKHLRRINMLDE</sequence>
<evidence type="ECO:0000256" key="2">
    <source>
        <dbReference type="ARBA" id="ARBA00023235"/>
    </source>
</evidence>
<proteinExistence type="inferred from homology"/>
<evidence type="ECO:0000313" key="5">
    <source>
        <dbReference type="Proteomes" id="UP000214689"/>
    </source>
</evidence>
<dbReference type="Pfam" id="PF02502">
    <property type="entry name" value="LacAB_rpiB"/>
    <property type="match status" value="1"/>
</dbReference>
<dbReference type="InterPro" id="IPR003500">
    <property type="entry name" value="RpiB_LacA_LacB"/>
</dbReference>
<gene>
    <name evidence="4" type="ORF">AXF17_01395</name>
</gene>
<dbReference type="Proteomes" id="UP000214689">
    <property type="component" value="Chromosome"/>
</dbReference>
<evidence type="ECO:0000313" key="4">
    <source>
        <dbReference type="EMBL" id="ASS37259.1"/>
    </source>
</evidence>
<dbReference type="NCBIfam" id="TIGR01120">
    <property type="entry name" value="rpiB"/>
    <property type="match status" value="1"/>
</dbReference>
<reference evidence="5" key="1">
    <citation type="submission" date="2016-05" db="EMBL/GenBank/DDBJ databases">
        <authorList>
            <person name="Holder M.E."/>
            <person name="Ajami N.J."/>
            <person name="Petrosino J.F."/>
        </authorList>
    </citation>
    <scope>NUCLEOTIDE SEQUENCE [LARGE SCALE GENOMIC DNA]</scope>
    <source>
        <strain evidence="5">ATCC 700696</strain>
    </source>
</reference>
<dbReference type="EMBL" id="CP016199">
    <property type="protein sequence ID" value="ASS37259.1"/>
    <property type="molecule type" value="Genomic_DNA"/>
</dbReference>